<dbReference type="PRINTS" id="PR02011">
    <property type="entry name" value="RCMTNCL1"/>
</dbReference>
<evidence type="ECO:0000256" key="11">
    <source>
        <dbReference type="ARBA" id="ARBA00032179"/>
    </source>
</evidence>
<comment type="catalytic activity">
    <reaction evidence="18">
        <text>a cytidine in mRNA + S-adenosyl-L-methionine = a 5-methylcytidine in mRNA + S-adenosyl-L-homocysteine + H(+)</text>
        <dbReference type="Rhea" id="RHEA:61464"/>
        <dbReference type="Rhea" id="RHEA-COMP:15145"/>
        <dbReference type="Rhea" id="RHEA-COMP:15826"/>
        <dbReference type="ChEBI" id="CHEBI:15378"/>
        <dbReference type="ChEBI" id="CHEBI:57856"/>
        <dbReference type="ChEBI" id="CHEBI:59789"/>
        <dbReference type="ChEBI" id="CHEBI:74483"/>
        <dbReference type="ChEBI" id="CHEBI:82748"/>
    </reaction>
    <physiologicalReaction direction="left-to-right" evidence="18">
        <dbReference type="Rhea" id="RHEA:61465"/>
    </physiologicalReaction>
</comment>
<dbReference type="InterPro" id="IPR023270">
    <property type="entry name" value="RCMT_NCL1"/>
</dbReference>
<evidence type="ECO:0000256" key="1">
    <source>
        <dbReference type="ARBA" id="ARBA00004123"/>
    </source>
</evidence>
<evidence type="ECO:0000256" key="3">
    <source>
        <dbReference type="ARBA" id="ARBA00012629"/>
    </source>
</evidence>
<evidence type="ECO:0000256" key="14">
    <source>
        <dbReference type="ARBA" id="ARBA00048755"/>
    </source>
</evidence>
<feature type="binding site" evidence="19">
    <location>
        <position position="231"/>
    </location>
    <ligand>
        <name>S-adenosyl-L-methionine</name>
        <dbReference type="ChEBI" id="CHEBI:59789"/>
    </ligand>
</feature>
<dbReference type="GO" id="GO:0016428">
    <property type="term" value="F:tRNA (cytidine-5-)-methyltransferase activity"/>
    <property type="evidence" value="ECO:0007669"/>
    <property type="project" value="InterPro"/>
</dbReference>
<feature type="active site" description="Nucleophile" evidence="19">
    <location>
        <position position="310"/>
    </location>
</feature>
<evidence type="ECO:0000256" key="6">
    <source>
        <dbReference type="ARBA" id="ARBA00022679"/>
    </source>
</evidence>
<evidence type="ECO:0000256" key="12">
    <source>
        <dbReference type="ARBA" id="ARBA00032770"/>
    </source>
</evidence>
<evidence type="ECO:0000256" key="18">
    <source>
        <dbReference type="ARBA" id="ARBA00049365"/>
    </source>
</evidence>
<evidence type="ECO:0000256" key="13">
    <source>
        <dbReference type="ARBA" id="ARBA00032819"/>
    </source>
</evidence>
<dbReference type="Ensembl" id="ENSMAMT00000053573.1">
    <property type="protein sequence ID" value="ENSMAMP00000067209.1"/>
    <property type="gene ID" value="ENSMAMG00000004850.2"/>
</dbReference>
<keyword evidence="5 19" id="KW-0489">Methyltransferase</keyword>
<dbReference type="Pfam" id="PF25376">
    <property type="entry name" value="Pre-PUA_NSUN2"/>
    <property type="match status" value="1"/>
</dbReference>
<name>A0A7N8YLX2_9TELE</name>
<comment type="subcellular location">
    <subcellularLocation>
        <location evidence="1">Nucleus</location>
    </subcellularLocation>
    <subcellularLocation>
        <location evidence="2">Secreted</location>
        <location evidence="2">Extracellular exosome</location>
    </subcellularLocation>
</comment>
<evidence type="ECO:0000256" key="5">
    <source>
        <dbReference type="ARBA" id="ARBA00022603"/>
    </source>
</evidence>
<dbReference type="InterPro" id="IPR057286">
    <property type="entry name" value="PUA_NSUN2"/>
</dbReference>
<dbReference type="InterPro" id="IPR029063">
    <property type="entry name" value="SAM-dependent_MTases_sf"/>
</dbReference>
<dbReference type="SUPFAM" id="SSF53335">
    <property type="entry name" value="S-adenosyl-L-methionine-dependent methyltransferases"/>
    <property type="match status" value="1"/>
</dbReference>
<dbReference type="InterPro" id="IPR023267">
    <property type="entry name" value="RCMT"/>
</dbReference>
<feature type="region of interest" description="Disordered" evidence="20">
    <location>
        <begin position="1"/>
        <end position="23"/>
    </location>
</feature>
<evidence type="ECO:0000256" key="16">
    <source>
        <dbReference type="ARBA" id="ARBA00049286"/>
    </source>
</evidence>
<dbReference type="Pfam" id="PF01189">
    <property type="entry name" value="Methyltr_RsmB-F"/>
    <property type="match status" value="1"/>
</dbReference>
<evidence type="ECO:0000256" key="19">
    <source>
        <dbReference type="PROSITE-ProRule" id="PRU01023"/>
    </source>
</evidence>
<dbReference type="GO" id="GO:0005576">
    <property type="term" value="C:extracellular region"/>
    <property type="evidence" value="ECO:0007669"/>
    <property type="project" value="UniProtKB-SubCell"/>
</dbReference>
<dbReference type="GO" id="GO:0030488">
    <property type="term" value="P:tRNA methylation"/>
    <property type="evidence" value="ECO:0007669"/>
    <property type="project" value="TreeGrafter"/>
</dbReference>
<feature type="region of interest" description="Disordered" evidence="20">
    <location>
        <begin position="428"/>
        <end position="472"/>
    </location>
</feature>
<evidence type="ECO:0000313" key="23">
    <source>
        <dbReference type="Proteomes" id="UP000261640"/>
    </source>
</evidence>
<comment type="catalytic activity">
    <reaction evidence="16">
        <text>cytidine(34) in tRNA precursor + S-adenosyl-L-methionine = 5-methylcytidine(34) in tRNA precursor + S-adenosyl-L-homocysteine + H(+)</text>
        <dbReference type="Rhea" id="RHEA:42940"/>
        <dbReference type="Rhea" id="RHEA-COMP:10291"/>
        <dbReference type="Rhea" id="RHEA-COMP:10295"/>
        <dbReference type="ChEBI" id="CHEBI:15378"/>
        <dbReference type="ChEBI" id="CHEBI:57856"/>
        <dbReference type="ChEBI" id="CHEBI:59789"/>
        <dbReference type="ChEBI" id="CHEBI:74483"/>
        <dbReference type="ChEBI" id="CHEBI:82748"/>
        <dbReference type="EC" id="2.1.1.203"/>
    </reaction>
    <physiologicalReaction direction="left-to-right" evidence="16">
        <dbReference type="Rhea" id="RHEA:42941"/>
    </physiologicalReaction>
</comment>
<dbReference type="GeneTree" id="ENSGT00940000153665"/>
<evidence type="ECO:0000256" key="15">
    <source>
        <dbReference type="ARBA" id="ARBA00048936"/>
    </source>
</evidence>
<evidence type="ECO:0000256" key="17">
    <source>
        <dbReference type="ARBA" id="ARBA00049323"/>
    </source>
</evidence>
<dbReference type="EC" id="2.1.1.203" evidence="3"/>
<dbReference type="PANTHER" id="PTHR22808:SF1">
    <property type="entry name" value="RNA CYTOSINE-C(5)-METHYLTRANSFERASE NSUN2-RELATED"/>
    <property type="match status" value="1"/>
</dbReference>
<evidence type="ECO:0000259" key="21">
    <source>
        <dbReference type="PROSITE" id="PS51686"/>
    </source>
</evidence>
<dbReference type="Gene3D" id="3.40.50.150">
    <property type="entry name" value="Vaccinia Virus protein VP39"/>
    <property type="match status" value="1"/>
</dbReference>
<evidence type="ECO:0000256" key="4">
    <source>
        <dbReference type="ARBA" id="ARBA00022555"/>
    </source>
</evidence>
<evidence type="ECO:0000256" key="10">
    <source>
        <dbReference type="ARBA" id="ARBA00023242"/>
    </source>
</evidence>
<evidence type="ECO:0000256" key="20">
    <source>
        <dbReference type="SAM" id="MobiDB-lite"/>
    </source>
</evidence>
<feature type="compositionally biased region" description="Basic and acidic residues" evidence="20">
    <location>
        <begin position="432"/>
        <end position="447"/>
    </location>
</feature>
<comment type="catalytic activity">
    <reaction evidence="14">
        <text>cytidine(49) in tRNA + S-adenosyl-L-methionine = 5-methylcytidine(49) in tRNA + S-adenosyl-L-homocysteine + H(+)</text>
        <dbReference type="Rhea" id="RHEA:42952"/>
        <dbReference type="Rhea" id="RHEA-COMP:10294"/>
        <dbReference type="Rhea" id="RHEA-COMP:10385"/>
        <dbReference type="ChEBI" id="CHEBI:15378"/>
        <dbReference type="ChEBI" id="CHEBI:57856"/>
        <dbReference type="ChEBI" id="CHEBI:59789"/>
        <dbReference type="ChEBI" id="CHEBI:74483"/>
        <dbReference type="ChEBI" id="CHEBI:82748"/>
    </reaction>
    <physiologicalReaction direction="left-to-right" evidence="14">
        <dbReference type="Rhea" id="RHEA:42953"/>
    </physiologicalReaction>
</comment>
<feature type="binding site" evidence="19">
    <location>
        <begin position="173"/>
        <end position="179"/>
    </location>
    <ligand>
        <name>S-adenosyl-L-methionine</name>
        <dbReference type="ChEBI" id="CHEBI:59789"/>
    </ligand>
</feature>
<dbReference type="InterPro" id="IPR057285">
    <property type="entry name" value="Pre-PUA_NSUN2"/>
</dbReference>
<comment type="similarity">
    <text evidence="19">Belongs to the class I-like SAM-binding methyltransferase superfamily. RsmB/NOP family.</text>
</comment>
<dbReference type="GO" id="GO:0005634">
    <property type="term" value="C:nucleus"/>
    <property type="evidence" value="ECO:0007669"/>
    <property type="project" value="UniProtKB-SubCell"/>
</dbReference>
<dbReference type="InterPro" id="IPR001678">
    <property type="entry name" value="MeTrfase_RsmB-F_NOP2_dom"/>
</dbReference>
<dbReference type="PROSITE" id="PS51686">
    <property type="entry name" value="SAM_MT_RSMB_NOP"/>
    <property type="match status" value="1"/>
</dbReference>
<feature type="domain" description="SAM-dependent MTase RsmB/NOP-type" evidence="21">
    <location>
        <begin position="55"/>
        <end position="419"/>
    </location>
</feature>
<protein>
    <recommendedName>
        <fullName evidence="3">tRNA (cytosine(34)-C(5))-methyltransferase</fullName>
        <ecNumber evidence="3">2.1.1.203</ecNumber>
    </recommendedName>
    <alternativeName>
        <fullName evidence="12">NOL1/NOP2/Sun domain family member 2</fullName>
    </alternativeName>
    <alternativeName>
        <fullName evidence="13">mRNA cytosine C(5)-methyltransferase</fullName>
    </alternativeName>
    <alternativeName>
        <fullName evidence="11">tRNA cytosine C(5)-methyltransferase</fullName>
    </alternativeName>
</protein>
<accession>A0A7N8YLX2</accession>
<comment type="catalytic activity">
    <reaction evidence="15">
        <text>cytidine(50) in tRNA + S-adenosyl-L-methionine = 5-methylcytidine(50) in tRNA + S-adenosyl-L-homocysteine + H(+)</text>
        <dbReference type="Rhea" id="RHEA:61488"/>
        <dbReference type="Rhea" id="RHEA-COMP:15838"/>
        <dbReference type="Rhea" id="RHEA-COMP:15839"/>
        <dbReference type="ChEBI" id="CHEBI:15378"/>
        <dbReference type="ChEBI" id="CHEBI:57856"/>
        <dbReference type="ChEBI" id="CHEBI:59789"/>
        <dbReference type="ChEBI" id="CHEBI:74483"/>
        <dbReference type="ChEBI" id="CHEBI:82748"/>
    </reaction>
    <physiologicalReaction direction="left-to-right" evidence="15">
        <dbReference type="Rhea" id="RHEA:61489"/>
    </physiologicalReaction>
</comment>
<feature type="binding site" evidence="19">
    <location>
        <position position="257"/>
    </location>
    <ligand>
        <name>S-adenosyl-L-methionine</name>
        <dbReference type="ChEBI" id="CHEBI:59789"/>
    </ligand>
</feature>
<dbReference type="Pfam" id="PF25378">
    <property type="entry name" value="PUA_NSUN2"/>
    <property type="match status" value="1"/>
</dbReference>
<dbReference type="AlphaFoldDB" id="A0A7N8YLX2"/>
<feature type="binding site" evidence="19">
    <location>
        <position position="204"/>
    </location>
    <ligand>
        <name>S-adenosyl-L-methionine</name>
        <dbReference type="ChEBI" id="CHEBI:59789"/>
    </ligand>
</feature>
<reference evidence="22" key="1">
    <citation type="submission" date="2025-08" db="UniProtKB">
        <authorList>
            <consortium name="Ensembl"/>
        </authorList>
    </citation>
    <scope>IDENTIFICATION</scope>
</reference>
<keyword evidence="23" id="KW-1185">Reference proteome</keyword>
<sequence>MGKRSRQRQKNQTPGRDRDSAGWGAGYADIVKENKLFEHYYKEQGLVPEGEFEQFMEAMREPLPATIRITGYKSHAKEILHCLKEKYFKDIQDLEIDGQKIEAPQALSWYPDEQAWHTNMSRKIIRKSPLLEKFHQFLVSETESGNISRQEAVSMIPPLLMKIEPHHKILDMCAAPGSKTAQLIEMLHADMDVPFPEGFVIANDVDNKRCYLLVHQAKRLNSPCIMVVNHDASCIPTLQIDSNGKKDILFYDRVLCDVPCSGDGTMRKNIDVWKKWTTSNSLHLHGLQLRIAVRGVEQLAVGGRMVYSTCSLNPVEDEAVIAALLEKSEGALELADSSADLPGLKWMPGVTSWKLMTKEGQWFSDWSVVPSSRHTQIRPTMFPPKDPEKLASMHLERCMRILPHHQNTGGFFVAVLVKKAPMPWNKRYPKSTMERGEGGGPEEKVDREVEEDAPKGASLAQEATTKQDGVCGPPPSKKMKLFGYKEDPFVFLTEDDPVFTTIQSFYDLSPDFPKLNVLTRTHEGKKRHLYMVSKELRNVLLNNSERMKVINTGVKVWSRNSDGEAFGCAFRLAQEGIYTLQPYIRSRIIQVSVEDIKVLLTQENPFLSKLEDDAHAQAKKLGMGSIVLKYIPNPNNLTEPQCPIQLCGWRGKTSIRAFVPRNERFHYLRMLGVEVFRDKQEPNPSNGYISVVKN</sequence>
<evidence type="ECO:0000313" key="22">
    <source>
        <dbReference type="Ensembl" id="ENSMAMP00000067209.1"/>
    </source>
</evidence>
<keyword evidence="10" id="KW-0539">Nucleus</keyword>
<reference evidence="22" key="2">
    <citation type="submission" date="2025-09" db="UniProtKB">
        <authorList>
            <consortium name="Ensembl"/>
        </authorList>
    </citation>
    <scope>IDENTIFICATION</scope>
</reference>
<dbReference type="GO" id="GO:0000049">
    <property type="term" value="F:tRNA binding"/>
    <property type="evidence" value="ECO:0007669"/>
    <property type="project" value="UniProtKB-KW"/>
</dbReference>
<keyword evidence="9 19" id="KW-0694">RNA-binding</keyword>
<keyword evidence="7 19" id="KW-0949">S-adenosyl-L-methionine</keyword>
<dbReference type="Proteomes" id="UP000261640">
    <property type="component" value="Unplaced"/>
</dbReference>
<keyword evidence="8" id="KW-0819">tRNA processing</keyword>
<dbReference type="PRINTS" id="PR02008">
    <property type="entry name" value="RCMTFAMILY"/>
</dbReference>
<evidence type="ECO:0000256" key="7">
    <source>
        <dbReference type="ARBA" id="ARBA00022691"/>
    </source>
</evidence>
<keyword evidence="4" id="KW-0820">tRNA-binding</keyword>
<evidence type="ECO:0000256" key="8">
    <source>
        <dbReference type="ARBA" id="ARBA00022694"/>
    </source>
</evidence>
<evidence type="ECO:0000256" key="9">
    <source>
        <dbReference type="ARBA" id="ARBA00022884"/>
    </source>
</evidence>
<organism evidence="22 23">
    <name type="scientific">Mastacembelus armatus</name>
    <name type="common">zig-zag eel</name>
    <dbReference type="NCBI Taxonomy" id="205130"/>
    <lineage>
        <taxon>Eukaryota</taxon>
        <taxon>Metazoa</taxon>
        <taxon>Chordata</taxon>
        <taxon>Craniata</taxon>
        <taxon>Vertebrata</taxon>
        <taxon>Euteleostomi</taxon>
        <taxon>Actinopterygii</taxon>
        <taxon>Neopterygii</taxon>
        <taxon>Teleostei</taxon>
        <taxon>Neoteleostei</taxon>
        <taxon>Acanthomorphata</taxon>
        <taxon>Anabantaria</taxon>
        <taxon>Synbranchiformes</taxon>
        <taxon>Mastacembelidae</taxon>
        <taxon>Mastacembelus</taxon>
    </lineage>
</organism>
<dbReference type="PANTHER" id="PTHR22808">
    <property type="entry name" value="NCL1 YEAST -RELATED NOL1/NOP2/FMU SUN DOMAIN-CONTAINING"/>
    <property type="match status" value="1"/>
</dbReference>
<evidence type="ECO:0000256" key="2">
    <source>
        <dbReference type="ARBA" id="ARBA00004550"/>
    </source>
</evidence>
<comment type="catalytic activity">
    <reaction evidence="17">
        <text>cytidine(48) in tRNA + S-adenosyl-L-methionine = 5-methylcytidine(48) in tRNA + S-adenosyl-L-homocysteine + H(+)</text>
        <dbReference type="Rhea" id="RHEA:42948"/>
        <dbReference type="Rhea" id="RHEA-COMP:10293"/>
        <dbReference type="Rhea" id="RHEA-COMP:10297"/>
        <dbReference type="ChEBI" id="CHEBI:15378"/>
        <dbReference type="ChEBI" id="CHEBI:57856"/>
        <dbReference type="ChEBI" id="CHEBI:59789"/>
        <dbReference type="ChEBI" id="CHEBI:74483"/>
        <dbReference type="ChEBI" id="CHEBI:82748"/>
    </reaction>
    <physiologicalReaction direction="left-to-right" evidence="17">
        <dbReference type="Rhea" id="RHEA:42949"/>
    </physiologicalReaction>
</comment>
<proteinExistence type="inferred from homology"/>
<dbReference type="GO" id="GO:0005737">
    <property type="term" value="C:cytoplasm"/>
    <property type="evidence" value="ECO:0007669"/>
    <property type="project" value="TreeGrafter"/>
</dbReference>
<dbReference type="InterPro" id="IPR049560">
    <property type="entry name" value="MeTrfase_RsmB-F_NOP2_cat"/>
</dbReference>
<keyword evidence="6 19" id="KW-0808">Transferase</keyword>